<organism evidence="1 2">
    <name type="scientific">Acaulospora morrowiae</name>
    <dbReference type="NCBI Taxonomy" id="94023"/>
    <lineage>
        <taxon>Eukaryota</taxon>
        <taxon>Fungi</taxon>
        <taxon>Fungi incertae sedis</taxon>
        <taxon>Mucoromycota</taxon>
        <taxon>Glomeromycotina</taxon>
        <taxon>Glomeromycetes</taxon>
        <taxon>Diversisporales</taxon>
        <taxon>Acaulosporaceae</taxon>
        <taxon>Acaulospora</taxon>
    </lineage>
</organism>
<gene>
    <name evidence="1" type="ORF">AMORRO_LOCUS1340</name>
</gene>
<evidence type="ECO:0000313" key="1">
    <source>
        <dbReference type="EMBL" id="CAG8459830.1"/>
    </source>
</evidence>
<name>A0A9N8Z1L4_9GLOM</name>
<comment type="caution">
    <text evidence="1">The sequence shown here is derived from an EMBL/GenBank/DDBJ whole genome shotgun (WGS) entry which is preliminary data.</text>
</comment>
<dbReference type="AlphaFoldDB" id="A0A9N8Z1L4"/>
<proteinExistence type="predicted"/>
<dbReference type="OrthoDB" id="2418530at2759"/>
<keyword evidence="2" id="KW-1185">Reference proteome</keyword>
<dbReference type="Proteomes" id="UP000789342">
    <property type="component" value="Unassembled WGS sequence"/>
</dbReference>
<sequence length="112" mass="12713">MLLHQYKFGLYIDDRPHLNLDASDTIKLSVMSASSSSTQARIEHPSTPSKQETQIIYELRALLHTVDSINQNLFSAVHLTSPGGSLFEAQKRASESLEEFKKLVERRDVNRE</sequence>
<evidence type="ECO:0000313" key="2">
    <source>
        <dbReference type="Proteomes" id="UP000789342"/>
    </source>
</evidence>
<accession>A0A9N8Z1L4</accession>
<dbReference type="EMBL" id="CAJVPV010000498">
    <property type="protein sequence ID" value="CAG8459830.1"/>
    <property type="molecule type" value="Genomic_DNA"/>
</dbReference>
<protein>
    <submittedName>
        <fullName evidence="1">8935_t:CDS:1</fullName>
    </submittedName>
</protein>
<reference evidence="1" key="1">
    <citation type="submission" date="2021-06" db="EMBL/GenBank/DDBJ databases">
        <authorList>
            <person name="Kallberg Y."/>
            <person name="Tangrot J."/>
            <person name="Rosling A."/>
        </authorList>
    </citation>
    <scope>NUCLEOTIDE SEQUENCE</scope>
    <source>
        <strain evidence="1">CL551</strain>
    </source>
</reference>